<protein>
    <submittedName>
        <fullName evidence="1">Acyl-CoA acyltransferase</fullName>
    </submittedName>
</protein>
<dbReference type="Proteomes" id="UP001447842">
    <property type="component" value="Chromosome"/>
</dbReference>
<dbReference type="RefSeq" id="WP_345973056.1">
    <property type="nucleotide sequence ID" value="NZ_CP147920.1"/>
</dbReference>
<keyword evidence="1" id="KW-0808">Transferase</keyword>
<evidence type="ECO:0000313" key="1">
    <source>
        <dbReference type="EMBL" id="XAU15655.1"/>
    </source>
</evidence>
<dbReference type="InterPro" id="IPR016181">
    <property type="entry name" value="Acyl_CoA_acyltransferase"/>
</dbReference>
<accession>A0ABZ3HD44</accession>
<name>A0ABZ3HD44_9BACT</name>
<sequence>MNLSVRKATENDADIVADAMLTSSRAGKKIGIFDLIFETSDNGALKEHLRALALSTTKSYCHYSNFLLAVSGGAVAGTICGYEPRVATHDVFTKALAELGVDEGYQERIATFLLVKPEIDRQTWVVDFMTVNEGYNPLTVFAELIKKSLLSARLKGYRKAQTMVEIGSSDAQILYEKLGFEVMDEKRSELYDDQFGRAGIKRLQMAL</sequence>
<dbReference type="Gene3D" id="3.40.630.30">
    <property type="match status" value="1"/>
</dbReference>
<organism evidence="1 2">
    <name type="scientific">Sulfurimonas diazotrophicus</name>
    <dbReference type="NCBI Taxonomy" id="3131939"/>
    <lineage>
        <taxon>Bacteria</taxon>
        <taxon>Pseudomonadati</taxon>
        <taxon>Campylobacterota</taxon>
        <taxon>Epsilonproteobacteria</taxon>
        <taxon>Campylobacterales</taxon>
        <taxon>Sulfurimonadaceae</taxon>
        <taxon>Sulfurimonas</taxon>
    </lineage>
</organism>
<proteinExistence type="predicted"/>
<dbReference type="GO" id="GO:0016746">
    <property type="term" value="F:acyltransferase activity"/>
    <property type="evidence" value="ECO:0007669"/>
    <property type="project" value="UniProtKB-KW"/>
</dbReference>
<keyword evidence="2" id="KW-1185">Reference proteome</keyword>
<evidence type="ECO:0000313" key="2">
    <source>
        <dbReference type="Proteomes" id="UP001447842"/>
    </source>
</evidence>
<gene>
    <name evidence="1" type="ORF">WCY31_02905</name>
</gene>
<dbReference type="EMBL" id="CP147920">
    <property type="protein sequence ID" value="XAU15655.1"/>
    <property type="molecule type" value="Genomic_DNA"/>
</dbReference>
<reference evidence="1 2" key="1">
    <citation type="submission" date="2024-03" db="EMBL/GenBank/DDBJ databases">
        <title>Sulfurimonas sp. HSL3-1.</title>
        <authorList>
            <person name="Wang S."/>
        </authorList>
    </citation>
    <scope>NUCLEOTIDE SEQUENCE [LARGE SCALE GENOMIC DNA]</scope>
    <source>
        <strain evidence="1 2">HSL3-1</strain>
    </source>
</reference>
<keyword evidence="1" id="KW-0012">Acyltransferase</keyword>
<dbReference type="SUPFAM" id="SSF55729">
    <property type="entry name" value="Acyl-CoA N-acyltransferases (Nat)"/>
    <property type="match status" value="1"/>
</dbReference>